<dbReference type="EMBL" id="JAPFFF010000002">
    <property type="protein sequence ID" value="KAK8897347.1"/>
    <property type="molecule type" value="Genomic_DNA"/>
</dbReference>
<organism evidence="1 2">
    <name type="scientific">Tritrichomonas musculus</name>
    <dbReference type="NCBI Taxonomy" id="1915356"/>
    <lineage>
        <taxon>Eukaryota</taxon>
        <taxon>Metamonada</taxon>
        <taxon>Parabasalia</taxon>
        <taxon>Tritrichomonadida</taxon>
        <taxon>Tritrichomonadidae</taxon>
        <taxon>Tritrichomonas</taxon>
    </lineage>
</organism>
<keyword evidence="2" id="KW-1185">Reference proteome</keyword>
<accession>A0ABR2L3Q3</accession>
<sequence length="134" mass="15690">MGRKKLERRIKKIVLQVGDDIACFDMNQEEKINMSSNQKQQIISKMRRKIHIKLFEQRKQQSRCCKNNESAEIYINDQESISTDDEDDIAQPIEQEEPDPVISIVLSNQNNIQSGNSLYLDYLNNLFQLNNQSQ</sequence>
<dbReference type="Proteomes" id="UP001470230">
    <property type="component" value="Unassembled WGS sequence"/>
</dbReference>
<comment type="caution">
    <text evidence="1">The sequence shown here is derived from an EMBL/GenBank/DDBJ whole genome shotgun (WGS) entry which is preliminary data.</text>
</comment>
<evidence type="ECO:0000313" key="2">
    <source>
        <dbReference type="Proteomes" id="UP001470230"/>
    </source>
</evidence>
<gene>
    <name evidence="1" type="ORF">M9Y10_015289</name>
</gene>
<name>A0ABR2L3Q3_9EUKA</name>
<proteinExistence type="predicted"/>
<evidence type="ECO:0000313" key="1">
    <source>
        <dbReference type="EMBL" id="KAK8897347.1"/>
    </source>
</evidence>
<protein>
    <submittedName>
        <fullName evidence="1">Uncharacterized protein</fullName>
    </submittedName>
</protein>
<reference evidence="1 2" key="1">
    <citation type="submission" date="2024-04" db="EMBL/GenBank/DDBJ databases">
        <title>Tritrichomonas musculus Genome.</title>
        <authorList>
            <person name="Alves-Ferreira E."/>
            <person name="Grigg M."/>
            <person name="Lorenzi H."/>
            <person name="Galac M."/>
        </authorList>
    </citation>
    <scope>NUCLEOTIDE SEQUENCE [LARGE SCALE GENOMIC DNA]</scope>
    <source>
        <strain evidence="1 2">EAF2021</strain>
    </source>
</reference>